<feature type="coiled-coil region" evidence="1">
    <location>
        <begin position="5"/>
        <end position="39"/>
    </location>
</feature>
<comment type="caution">
    <text evidence="2">The sequence shown here is derived from an EMBL/GenBank/DDBJ whole genome shotgun (WGS) entry which is preliminary data.</text>
</comment>
<evidence type="ECO:0000313" key="2">
    <source>
        <dbReference type="EMBL" id="KSV58128.1"/>
    </source>
</evidence>
<organism evidence="2 3">
    <name type="scientific">Acetivibrio ethanolgignens</name>
    <dbReference type="NCBI Taxonomy" id="290052"/>
    <lineage>
        <taxon>Bacteria</taxon>
        <taxon>Bacillati</taxon>
        <taxon>Bacillota</taxon>
        <taxon>Clostridia</taxon>
        <taxon>Eubacteriales</taxon>
        <taxon>Oscillospiraceae</taxon>
        <taxon>Acetivibrio</taxon>
    </lineage>
</organism>
<dbReference type="EMBL" id="LNAM01000186">
    <property type="protein sequence ID" value="KSV58128.1"/>
    <property type="molecule type" value="Genomic_DNA"/>
</dbReference>
<evidence type="ECO:0000256" key="1">
    <source>
        <dbReference type="SAM" id="Coils"/>
    </source>
</evidence>
<dbReference type="STRING" id="290052.ASU35_03335"/>
<keyword evidence="3" id="KW-1185">Reference proteome</keyword>
<gene>
    <name evidence="2" type="ORF">ASU35_03335</name>
</gene>
<name>A0A0V8QC24_9FIRM</name>
<keyword evidence="1" id="KW-0175">Coiled coil</keyword>
<dbReference type="Proteomes" id="UP000054874">
    <property type="component" value="Unassembled WGS sequence"/>
</dbReference>
<reference evidence="2 3" key="1">
    <citation type="submission" date="2015-11" db="EMBL/GenBank/DDBJ databases">
        <title>Butyribacter intestini gen. nov., sp. nov., a butyric acid-producing bacterium of the family Lachnospiraceae isolated from the human faeces.</title>
        <authorList>
            <person name="Zou Y."/>
            <person name="Xue W."/>
            <person name="Luo G."/>
            <person name="Lv M."/>
        </authorList>
    </citation>
    <scope>NUCLEOTIDE SEQUENCE [LARGE SCALE GENOMIC DNA]</scope>
    <source>
        <strain evidence="2 3">ACET-33324</strain>
    </source>
</reference>
<evidence type="ECO:0000313" key="3">
    <source>
        <dbReference type="Proteomes" id="UP000054874"/>
    </source>
</evidence>
<dbReference type="AlphaFoldDB" id="A0A0V8QC24"/>
<evidence type="ECO:0008006" key="4">
    <source>
        <dbReference type="Google" id="ProtNLM"/>
    </source>
</evidence>
<sequence length="71" mass="8469">MSYSRVKLEAQENACKERMEELSSELSEEEKRAEDIENYKTYVQTKKFIEEEAREKLGLVYPDEIIFEAED</sequence>
<protein>
    <recommendedName>
        <fullName evidence="4">Septum formation initiator</fullName>
    </recommendedName>
</protein>
<accession>A0A0V8QC24</accession>
<proteinExistence type="predicted"/>